<name>A0A0R1LM32_9LACO</name>
<dbReference type="Proteomes" id="UP000051160">
    <property type="component" value="Unassembled WGS sequence"/>
</dbReference>
<dbReference type="SUPFAM" id="SSF53756">
    <property type="entry name" value="UDP-Glycosyltransferase/glycogen phosphorylase"/>
    <property type="match status" value="1"/>
</dbReference>
<accession>A0A0R1LM32</accession>
<evidence type="ECO:0000256" key="2">
    <source>
        <dbReference type="ARBA" id="ARBA00022679"/>
    </source>
</evidence>
<organism evidence="4 5">
    <name type="scientific">Secundilactobacillus odoratitofui DSM 19909 = JCM 15043</name>
    <dbReference type="NCBI Taxonomy" id="1423776"/>
    <lineage>
        <taxon>Bacteria</taxon>
        <taxon>Bacillati</taxon>
        <taxon>Bacillota</taxon>
        <taxon>Bacilli</taxon>
        <taxon>Lactobacillales</taxon>
        <taxon>Lactobacillaceae</taxon>
        <taxon>Secundilactobacillus</taxon>
    </lineage>
</organism>
<dbReference type="GO" id="GO:0016757">
    <property type="term" value="F:glycosyltransferase activity"/>
    <property type="evidence" value="ECO:0007669"/>
    <property type="project" value="UniProtKB-KW"/>
</dbReference>
<dbReference type="InterPro" id="IPR001296">
    <property type="entry name" value="Glyco_trans_1"/>
</dbReference>
<protein>
    <submittedName>
        <fullName evidence="4">Poly(Glycerol-phosphate) alpha-glucosyltransferase</fullName>
    </submittedName>
</protein>
<dbReference type="EMBL" id="AZEE01000031">
    <property type="protein sequence ID" value="KRK96863.1"/>
    <property type="molecule type" value="Genomic_DNA"/>
</dbReference>
<proteinExistence type="predicted"/>
<sequence length="504" mass="57134">MYYFVNSEGTPAKLNGVDRAQVERLRIFTANGVSAKLVSFDFSPALIENAKAAGVDADQVINLYDVLCQIDYHQSTVVKLNDLHIDGVAANSADDQTTRFYKDGELNAQVEVDEQERVVTVRHFDDQEHQVKVQDYSCLGYVARERTYSSEDGRTTLRQTNYYNQAGEVCLTFDYQHGRQSQLQSIQLVLANEVRQFDSELQLQAYFLDTLNQHATQTVFVADRVSKAGPVLQAMTTETTKLAVIHTNHQLEDGRINPLYNDLFAHLDLWNGLIASTVKQVAALQQFVSSLPIYHASMSIVRDVNFDNVPKPVDHKPGTRILMVGRISPVKQFEEGIEIFRLVHLKYPETTLDIYGDTSTTVEADHDYYLKLLALVQRLELEDCIHFRGYVADLEPLFDHYDALLCTSKREGTALVLNEAMSRGVPVVSYNFDYGPDEFVENGGNGYLVPVGNRELAAKQLGGLLKHRSWQRMMSRNAFKSARRYSQTAVWRMWQKVIDALGLR</sequence>
<gene>
    <name evidence="4" type="ORF">FD04_GL002139</name>
</gene>
<keyword evidence="2 4" id="KW-0808">Transferase</keyword>
<dbReference type="STRING" id="1423776.FD04_GL002139"/>
<dbReference type="AlphaFoldDB" id="A0A0R1LM32"/>
<evidence type="ECO:0000256" key="1">
    <source>
        <dbReference type="ARBA" id="ARBA00022676"/>
    </source>
</evidence>
<keyword evidence="5" id="KW-1185">Reference proteome</keyword>
<dbReference type="OrthoDB" id="570545at2"/>
<evidence type="ECO:0000313" key="4">
    <source>
        <dbReference type="EMBL" id="KRK96863.1"/>
    </source>
</evidence>
<dbReference type="Gene3D" id="3.40.50.2000">
    <property type="entry name" value="Glycogen Phosphorylase B"/>
    <property type="match status" value="3"/>
</dbReference>
<evidence type="ECO:0000259" key="3">
    <source>
        <dbReference type="Pfam" id="PF00534"/>
    </source>
</evidence>
<dbReference type="PANTHER" id="PTHR12526:SF629">
    <property type="entry name" value="TEICHURONIC ACID BIOSYNTHESIS GLYCOSYLTRANSFERASE TUAH-RELATED"/>
    <property type="match status" value="1"/>
</dbReference>
<dbReference type="RefSeq" id="WP_056949096.1">
    <property type="nucleotide sequence ID" value="NZ_AZEE01000031.1"/>
</dbReference>
<dbReference type="PATRIC" id="fig|1423776.4.peg.2166"/>
<comment type="caution">
    <text evidence="4">The sequence shown here is derived from an EMBL/GenBank/DDBJ whole genome shotgun (WGS) entry which is preliminary data.</text>
</comment>
<dbReference type="Pfam" id="PF00534">
    <property type="entry name" value="Glycos_transf_1"/>
    <property type="match status" value="1"/>
</dbReference>
<feature type="domain" description="Glycosyl transferase family 1" evidence="3">
    <location>
        <begin position="319"/>
        <end position="480"/>
    </location>
</feature>
<evidence type="ECO:0000313" key="5">
    <source>
        <dbReference type="Proteomes" id="UP000051160"/>
    </source>
</evidence>
<keyword evidence="1" id="KW-0328">Glycosyltransferase</keyword>
<dbReference type="PANTHER" id="PTHR12526">
    <property type="entry name" value="GLYCOSYLTRANSFERASE"/>
    <property type="match status" value="1"/>
</dbReference>
<reference evidence="4 5" key="1">
    <citation type="journal article" date="2015" name="Genome Announc.">
        <title>Expanding the biotechnology potential of lactobacilli through comparative genomics of 213 strains and associated genera.</title>
        <authorList>
            <person name="Sun Z."/>
            <person name="Harris H.M."/>
            <person name="McCann A."/>
            <person name="Guo C."/>
            <person name="Argimon S."/>
            <person name="Zhang W."/>
            <person name="Yang X."/>
            <person name="Jeffery I.B."/>
            <person name="Cooney J.C."/>
            <person name="Kagawa T.F."/>
            <person name="Liu W."/>
            <person name="Song Y."/>
            <person name="Salvetti E."/>
            <person name="Wrobel A."/>
            <person name="Rasinkangas P."/>
            <person name="Parkhill J."/>
            <person name="Rea M.C."/>
            <person name="O'Sullivan O."/>
            <person name="Ritari J."/>
            <person name="Douillard F.P."/>
            <person name="Paul Ross R."/>
            <person name="Yang R."/>
            <person name="Briner A.E."/>
            <person name="Felis G.E."/>
            <person name="de Vos W.M."/>
            <person name="Barrangou R."/>
            <person name="Klaenhammer T.R."/>
            <person name="Caufield P.W."/>
            <person name="Cui Y."/>
            <person name="Zhang H."/>
            <person name="O'Toole P.W."/>
        </authorList>
    </citation>
    <scope>NUCLEOTIDE SEQUENCE [LARGE SCALE GENOMIC DNA]</scope>
    <source>
        <strain evidence="4 5">DSM 19909</strain>
    </source>
</reference>